<reference evidence="2" key="1">
    <citation type="submission" date="2020-11" db="EMBL/GenBank/DDBJ databases">
        <authorList>
            <consortium name="DOE Joint Genome Institute"/>
            <person name="Ahrendt S."/>
            <person name="Riley R."/>
            <person name="Andreopoulos W."/>
            <person name="Labutti K."/>
            <person name="Pangilinan J."/>
            <person name="Ruiz-Duenas F.J."/>
            <person name="Barrasa J.M."/>
            <person name="Sanchez-Garcia M."/>
            <person name="Camarero S."/>
            <person name="Miyauchi S."/>
            <person name="Serrano A."/>
            <person name="Linde D."/>
            <person name="Babiker R."/>
            <person name="Drula E."/>
            <person name="Ayuso-Fernandez I."/>
            <person name="Pacheco R."/>
            <person name="Padilla G."/>
            <person name="Ferreira P."/>
            <person name="Barriuso J."/>
            <person name="Kellner H."/>
            <person name="Castanera R."/>
            <person name="Alfaro M."/>
            <person name="Ramirez L."/>
            <person name="Pisabarro A.G."/>
            <person name="Kuo A."/>
            <person name="Tritt A."/>
            <person name="Lipzen A."/>
            <person name="He G."/>
            <person name="Yan M."/>
            <person name="Ng V."/>
            <person name="Cullen D."/>
            <person name="Martin F."/>
            <person name="Rosso M.-N."/>
            <person name="Henrissat B."/>
            <person name="Hibbett D."/>
            <person name="Martinez A.T."/>
            <person name="Grigoriev I.V."/>
        </authorList>
    </citation>
    <scope>NUCLEOTIDE SEQUENCE</scope>
    <source>
        <strain evidence="2">CIRM-BRFM 674</strain>
    </source>
</reference>
<accession>A0A9P6CTW3</accession>
<dbReference type="Proteomes" id="UP000807469">
    <property type="component" value="Unassembled WGS sequence"/>
</dbReference>
<comment type="caution">
    <text evidence="2">The sequence shown here is derived from an EMBL/GenBank/DDBJ whole genome shotgun (WGS) entry which is preliminary data.</text>
</comment>
<dbReference type="OrthoDB" id="3269417at2759"/>
<evidence type="ECO:0000256" key="1">
    <source>
        <dbReference type="SAM" id="MobiDB-lite"/>
    </source>
</evidence>
<evidence type="ECO:0000313" key="2">
    <source>
        <dbReference type="EMBL" id="KAF9472013.1"/>
    </source>
</evidence>
<feature type="compositionally biased region" description="Pro residues" evidence="1">
    <location>
        <begin position="140"/>
        <end position="155"/>
    </location>
</feature>
<proteinExistence type="predicted"/>
<evidence type="ECO:0000313" key="3">
    <source>
        <dbReference type="Proteomes" id="UP000807469"/>
    </source>
</evidence>
<keyword evidence="3" id="KW-1185">Reference proteome</keyword>
<feature type="region of interest" description="Disordered" evidence="1">
    <location>
        <begin position="113"/>
        <end position="164"/>
    </location>
</feature>
<sequence>RYRNIATFGHSTIRTFASNSSEMKKLAARDFEDLLQCAIPAFEGLLTDNVHNKRLMKLLYRTAEWHALAKLHLHTDTTVDLLDELTVEFGKLMREFRDTTCAEFTTMELPRETAARGRRQAAKQASSLSSTSTTTSEQPTIPPLPGVSVPAPAPTTLPKTGQKKKGLNLGTVKFHFLGDYVSHIRQYGTTDSYSTQLVSKVWFFWETDNS</sequence>
<feature type="compositionally biased region" description="Low complexity" evidence="1">
    <location>
        <begin position="122"/>
        <end position="136"/>
    </location>
</feature>
<gene>
    <name evidence="2" type="ORF">BDN70DRAFT_819287</name>
</gene>
<protein>
    <submittedName>
        <fullName evidence="2">Uncharacterized protein</fullName>
    </submittedName>
</protein>
<dbReference type="EMBL" id="MU155591">
    <property type="protein sequence ID" value="KAF9472013.1"/>
    <property type="molecule type" value="Genomic_DNA"/>
</dbReference>
<feature type="non-terminal residue" evidence="2">
    <location>
        <position position="1"/>
    </location>
</feature>
<dbReference type="AlphaFoldDB" id="A0A9P6CTW3"/>
<name>A0A9P6CTW3_9AGAR</name>
<organism evidence="2 3">
    <name type="scientific">Pholiota conissans</name>
    <dbReference type="NCBI Taxonomy" id="109636"/>
    <lineage>
        <taxon>Eukaryota</taxon>
        <taxon>Fungi</taxon>
        <taxon>Dikarya</taxon>
        <taxon>Basidiomycota</taxon>
        <taxon>Agaricomycotina</taxon>
        <taxon>Agaricomycetes</taxon>
        <taxon>Agaricomycetidae</taxon>
        <taxon>Agaricales</taxon>
        <taxon>Agaricineae</taxon>
        <taxon>Strophariaceae</taxon>
        <taxon>Pholiota</taxon>
    </lineage>
</organism>